<keyword evidence="1" id="KW-0472">Membrane</keyword>
<dbReference type="InterPro" id="IPR032820">
    <property type="entry name" value="ATPase_put"/>
</dbReference>
<protein>
    <recommendedName>
        <fullName evidence="4">ATP synthase protein I</fullName>
    </recommendedName>
</protein>
<keyword evidence="1" id="KW-0812">Transmembrane</keyword>
<dbReference type="EMBL" id="BAAAFZ010000045">
    <property type="protein sequence ID" value="GAA0588370.1"/>
    <property type="molecule type" value="Genomic_DNA"/>
</dbReference>
<sequence>MGDERDGFERRLREARARQGLDKPAGSSGGGLPTGPWGIGFRAGVEVVSALVVGIVIGLLLDRWLGTWPWLFLLFFVAGSAAGILNVYRLFSPRRGRRE</sequence>
<evidence type="ECO:0000313" key="3">
    <source>
        <dbReference type="Proteomes" id="UP001501588"/>
    </source>
</evidence>
<name>A0ABP3QCR6_9PROT</name>
<feature type="transmembrane region" description="Helical" evidence="1">
    <location>
        <begin position="67"/>
        <end position="88"/>
    </location>
</feature>
<keyword evidence="1" id="KW-1133">Transmembrane helix</keyword>
<organism evidence="2 3">
    <name type="scientific">Craurococcus roseus</name>
    <dbReference type="NCBI Taxonomy" id="77585"/>
    <lineage>
        <taxon>Bacteria</taxon>
        <taxon>Pseudomonadati</taxon>
        <taxon>Pseudomonadota</taxon>
        <taxon>Alphaproteobacteria</taxon>
        <taxon>Acetobacterales</taxon>
        <taxon>Acetobacteraceae</taxon>
        <taxon>Craurococcus</taxon>
    </lineage>
</organism>
<gene>
    <name evidence="2" type="ORF">GCM10009416_28450</name>
</gene>
<dbReference type="RefSeq" id="WP_343895990.1">
    <property type="nucleotide sequence ID" value="NZ_BAAAFZ010000045.1"/>
</dbReference>
<reference evidence="3" key="1">
    <citation type="journal article" date="2019" name="Int. J. Syst. Evol. Microbiol.">
        <title>The Global Catalogue of Microorganisms (GCM) 10K type strain sequencing project: providing services to taxonomists for standard genome sequencing and annotation.</title>
        <authorList>
            <consortium name="The Broad Institute Genomics Platform"/>
            <consortium name="The Broad Institute Genome Sequencing Center for Infectious Disease"/>
            <person name="Wu L."/>
            <person name="Ma J."/>
        </authorList>
    </citation>
    <scope>NUCLEOTIDE SEQUENCE [LARGE SCALE GENOMIC DNA]</scope>
    <source>
        <strain evidence="3">JCM 9933</strain>
    </source>
</reference>
<comment type="caution">
    <text evidence="2">The sequence shown here is derived from an EMBL/GenBank/DDBJ whole genome shotgun (WGS) entry which is preliminary data.</text>
</comment>
<accession>A0ABP3QCR6</accession>
<evidence type="ECO:0000313" key="2">
    <source>
        <dbReference type="EMBL" id="GAA0588370.1"/>
    </source>
</evidence>
<dbReference type="Pfam" id="PF09527">
    <property type="entry name" value="ATPase_gene1"/>
    <property type="match status" value="1"/>
</dbReference>
<feature type="transmembrane region" description="Helical" evidence="1">
    <location>
        <begin position="43"/>
        <end position="61"/>
    </location>
</feature>
<evidence type="ECO:0000256" key="1">
    <source>
        <dbReference type="SAM" id="Phobius"/>
    </source>
</evidence>
<dbReference type="Proteomes" id="UP001501588">
    <property type="component" value="Unassembled WGS sequence"/>
</dbReference>
<keyword evidence="3" id="KW-1185">Reference proteome</keyword>
<evidence type="ECO:0008006" key="4">
    <source>
        <dbReference type="Google" id="ProtNLM"/>
    </source>
</evidence>
<proteinExistence type="predicted"/>